<feature type="compositionally biased region" description="Pro residues" evidence="1">
    <location>
        <begin position="26"/>
        <end position="36"/>
    </location>
</feature>
<proteinExistence type="predicted"/>
<dbReference type="AlphaFoldDB" id="A0A250JK93"/>
<dbReference type="PROSITE" id="PS51257">
    <property type="entry name" value="PROKAR_LIPOPROTEIN"/>
    <property type="match status" value="1"/>
</dbReference>
<dbReference type="RefSeq" id="WP_095991400.1">
    <property type="nucleotide sequence ID" value="NZ_CP022098.1"/>
</dbReference>
<protein>
    <recommendedName>
        <fullName evidence="5">SbsA Ig-like domain-containing protein</fullName>
    </recommendedName>
</protein>
<organism evidence="3 4">
    <name type="scientific">Cystobacter fuscus</name>
    <dbReference type="NCBI Taxonomy" id="43"/>
    <lineage>
        <taxon>Bacteria</taxon>
        <taxon>Pseudomonadati</taxon>
        <taxon>Myxococcota</taxon>
        <taxon>Myxococcia</taxon>
        <taxon>Myxococcales</taxon>
        <taxon>Cystobacterineae</taxon>
        <taxon>Archangiaceae</taxon>
        <taxon>Cystobacter</taxon>
    </lineage>
</organism>
<feature type="signal peptide" evidence="2">
    <location>
        <begin position="1"/>
        <end position="19"/>
    </location>
</feature>
<dbReference type="KEGG" id="cfus:CYFUS_009554"/>
<reference evidence="3 4" key="1">
    <citation type="submission" date="2017-06" db="EMBL/GenBank/DDBJ databases">
        <title>Sequencing and comparative analysis of myxobacterial genomes.</title>
        <authorList>
            <person name="Rupp O."/>
            <person name="Goesmann A."/>
            <person name="Sogaard-Andersen L."/>
        </authorList>
    </citation>
    <scope>NUCLEOTIDE SEQUENCE [LARGE SCALE GENOMIC DNA]</scope>
    <source>
        <strain evidence="3 4">DSM 52655</strain>
    </source>
</reference>
<evidence type="ECO:0000256" key="1">
    <source>
        <dbReference type="SAM" id="MobiDB-lite"/>
    </source>
</evidence>
<sequence length="408" mass="43825">MRRAPLLSTVLSSCLLALSACGDAPPAPVNPEPGPGTPSVTATSPAGGDEAQLPGALTQVSLTFSGPMDTSKGTLRPSSELVLGAPTWSGNTLTAPVTRIGHDEEHTLTLEGFQDAEGRPVEHTLRFRTGTDRPRPVVTASSIPEGAQDVYPLELYFDHEARRPGIYPRKQLSLRFSVPMRTTDAQVKLENHTDSSIAPRVITGQWRDEGRELLLTLPAPEDGGPGGATLEEKSRYTLDLSALRGAEVGNRLDAAAFLGDGRLDFTTSERDGELEHACTHALANEAEAIQATTGEAPPFGFAPLTDTGHSRYRVTLPGEQQHGYTSLVSKPDQDEHIVLYLDRELAVGAYDGMEFKDVAVKVEAARPVCTGITHVASFAATQGNRDYFLRFGPTPGAVFEFILERHAH</sequence>
<accession>A0A250JK93</accession>
<evidence type="ECO:0008006" key="5">
    <source>
        <dbReference type="Google" id="ProtNLM"/>
    </source>
</evidence>
<evidence type="ECO:0000256" key="2">
    <source>
        <dbReference type="SAM" id="SignalP"/>
    </source>
</evidence>
<dbReference type="Proteomes" id="UP000217257">
    <property type="component" value="Chromosome"/>
</dbReference>
<evidence type="ECO:0000313" key="3">
    <source>
        <dbReference type="EMBL" id="ATB44073.1"/>
    </source>
</evidence>
<feature type="chain" id="PRO_5012625824" description="SbsA Ig-like domain-containing protein" evidence="2">
    <location>
        <begin position="20"/>
        <end position="408"/>
    </location>
</feature>
<keyword evidence="2" id="KW-0732">Signal</keyword>
<feature type="region of interest" description="Disordered" evidence="1">
    <location>
        <begin position="26"/>
        <end position="52"/>
    </location>
</feature>
<evidence type="ECO:0000313" key="4">
    <source>
        <dbReference type="Proteomes" id="UP000217257"/>
    </source>
</evidence>
<name>A0A250JK93_9BACT</name>
<dbReference type="EMBL" id="CP022098">
    <property type="protein sequence ID" value="ATB44073.1"/>
    <property type="molecule type" value="Genomic_DNA"/>
</dbReference>
<gene>
    <name evidence="3" type="ORF">CYFUS_009554</name>
</gene>